<name>A0A5K7ZJ21_9BACT</name>
<dbReference type="CDD" id="cd05398">
    <property type="entry name" value="NT_ClassII-CCAase"/>
    <property type="match status" value="1"/>
</dbReference>
<dbReference type="RefSeq" id="WP_231714117.1">
    <property type="nucleotide sequence ID" value="NZ_AP021876.1"/>
</dbReference>
<dbReference type="Gene3D" id="3.90.1640.10">
    <property type="entry name" value="inorganic pyrophosphatase (n-terminal core)"/>
    <property type="match status" value="1"/>
</dbReference>
<evidence type="ECO:0000256" key="2">
    <source>
        <dbReference type="ARBA" id="ARBA00007265"/>
    </source>
</evidence>
<dbReference type="Gene3D" id="1.10.3090.10">
    <property type="entry name" value="cca-adding enzyme, domain 2"/>
    <property type="match status" value="1"/>
</dbReference>
<feature type="domain" description="CBS" evidence="14">
    <location>
        <begin position="350"/>
        <end position="409"/>
    </location>
</feature>
<dbReference type="PANTHER" id="PTHR47788:SF1">
    <property type="entry name" value="A-ADDING TRNA NUCLEOTIDYLTRANSFERASE"/>
    <property type="match status" value="1"/>
</dbReference>
<dbReference type="PROSITE" id="PS51371">
    <property type="entry name" value="CBS"/>
    <property type="match status" value="2"/>
</dbReference>
<comment type="cofactor">
    <cofactor evidence="1">
        <name>Mg(2+)</name>
        <dbReference type="ChEBI" id="CHEBI:18420"/>
    </cofactor>
</comment>
<feature type="domain" description="CBS" evidence="14">
    <location>
        <begin position="416"/>
        <end position="473"/>
    </location>
</feature>
<dbReference type="GO" id="GO:0000166">
    <property type="term" value="F:nucleotide binding"/>
    <property type="evidence" value="ECO:0007669"/>
    <property type="project" value="UniProtKB-KW"/>
</dbReference>
<keyword evidence="5" id="KW-0819">tRNA processing</keyword>
<evidence type="ECO:0000256" key="3">
    <source>
        <dbReference type="ARBA" id="ARBA00022555"/>
    </source>
</evidence>
<organism evidence="15 16">
    <name type="scientific">Desulfosarcina ovata subsp. sediminis</name>
    <dbReference type="NCBI Taxonomy" id="885957"/>
    <lineage>
        <taxon>Bacteria</taxon>
        <taxon>Pseudomonadati</taxon>
        <taxon>Thermodesulfobacteriota</taxon>
        <taxon>Desulfobacteria</taxon>
        <taxon>Desulfobacterales</taxon>
        <taxon>Desulfosarcinaceae</taxon>
        <taxon>Desulfosarcina</taxon>
    </lineage>
</organism>
<dbReference type="InterPro" id="IPR043519">
    <property type="entry name" value="NT_sf"/>
</dbReference>
<evidence type="ECO:0000256" key="8">
    <source>
        <dbReference type="ARBA" id="ARBA00022741"/>
    </source>
</evidence>
<evidence type="ECO:0000313" key="16">
    <source>
        <dbReference type="Proteomes" id="UP000425960"/>
    </source>
</evidence>
<feature type="region of interest" description="Disordered" evidence="13">
    <location>
        <begin position="911"/>
        <end position="933"/>
    </location>
</feature>
<keyword evidence="6" id="KW-0548">Nucleotidyltransferase</keyword>
<evidence type="ECO:0000256" key="6">
    <source>
        <dbReference type="ARBA" id="ARBA00022695"/>
    </source>
</evidence>
<keyword evidence="9" id="KW-0460">Magnesium</keyword>
<keyword evidence="11" id="KW-0129">CBS domain</keyword>
<dbReference type="AlphaFoldDB" id="A0A5K7ZJ21"/>
<dbReference type="GO" id="GO:0046872">
    <property type="term" value="F:metal ion binding"/>
    <property type="evidence" value="ECO:0007669"/>
    <property type="project" value="UniProtKB-KW"/>
</dbReference>
<evidence type="ECO:0000256" key="7">
    <source>
        <dbReference type="ARBA" id="ARBA00022723"/>
    </source>
</evidence>
<evidence type="ECO:0000256" key="9">
    <source>
        <dbReference type="ARBA" id="ARBA00022842"/>
    </source>
</evidence>
<evidence type="ECO:0000259" key="14">
    <source>
        <dbReference type="PROSITE" id="PS51371"/>
    </source>
</evidence>
<dbReference type="Proteomes" id="UP000425960">
    <property type="component" value="Chromosome"/>
</dbReference>
<dbReference type="InterPro" id="IPR001667">
    <property type="entry name" value="DDH_dom"/>
</dbReference>
<comment type="similarity">
    <text evidence="2 12">Belongs to the tRNA nucleotidyltransferase/poly(A) polymerase family.</text>
</comment>
<dbReference type="EMBL" id="AP021876">
    <property type="protein sequence ID" value="BBO81394.1"/>
    <property type="molecule type" value="Genomic_DNA"/>
</dbReference>
<dbReference type="GO" id="GO:0016779">
    <property type="term" value="F:nucleotidyltransferase activity"/>
    <property type="evidence" value="ECO:0007669"/>
    <property type="project" value="UniProtKB-KW"/>
</dbReference>
<dbReference type="KEGG" id="dov:DSCO28_19600"/>
<dbReference type="Pfam" id="PF12627">
    <property type="entry name" value="PolyA_pol_RNAbd"/>
    <property type="match status" value="1"/>
</dbReference>
<evidence type="ECO:0000256" key="10">
    <source>
        <dbReference type="ARBA" id="ARBA00022884"/>
    </source>
</evidence>
<dbReference type="GO" id="GO:0008033">
    <property type="term" value="P:tRNA processing"/>
    <property type="evidence" value="ECO:0007669"/>
    <property type="project" value="UniProtKB-KW"/>
</dbReference>
<keyword evidence="8" id="KW-0547">Nucleotide-binding</keyword>
<dbReference type="GO" id="GO:0000049">
    <property type="term" value="F:tRNA binding"/>
    <property type="evidence" value="ECO:0007669"/>
    <property type="project" value="UniProtKB-KW"/>
</dbReference>
<dbReference type="InterPro" id="IPR038763">
    <property type="entry name" value="DHH_sf"/>
</dbReference>
<dbReference type="Gene3D" id="3.10.310.30">
    <property type="match status" value="1"/>
</dbReference>
<gene>
    <name evidence="15" type="primary">ccaA</name>
    <name evidence="15" type="ORF">DSCO28_19600</name>
</gene>
<dbReference type="InterPro" id="IPR032828">
    <property type="entry name" value="PolyA_RNA-bd"/>
</dbReference>
<dbReference type="Pfam" id="PF01743">
    <property type="entry name" value="PolyA_pol"/>
    <property type="match status" value="1"/>
</dbReference>
<keyword evidence="3" id="KW-0820">tRNA-binding</keyword>
<accession>A0A5K7ZJ21</accession>
<dbReference type="SUPFAM" id="SSF81891">
    <property type="entry name" value="Poly A polymerase C-terminal region-like"/>
    <property type="match status" value="1"/>
</dbReference>
<reference evidence="15 16" key="1">
    <citation type="submission" date="2019-11" db="EMBL/GenBank/DDBJ databases">
        <title>Comparative genomics of hydrocarbon-degrading Desulfosarcina strains.</title>
        <authorList>
            <person name="Watanabe M."/>
            <person name="Kojima H."/>
            <person name="Fukui M."/>
        </authorList>
    </citation>
    <scope>NUCLEOTIDE SEQUENCE [LARGE SCALE GENOMIC DNA]</scope>
    <source>
        <strain evidence="15 16">28bB2T</strain>
    </source>
</reference>
<dbReference type="Gene3D" id="3.30.460.10">
    <property type="entry name" value="Beta Polymerase, domain 2"/>
    <property type="match status" value="1"/>
</dbReference>
<dbReference type="Pfam" id="PF02272">
    <property type="entry name" value="DHHA1"/>
    <property type="match status" value="1"/>
</dbReference>
<dbReference type="Pfam" id="PF00571">
    <property type="entry name" value="CBS"/>
    <property type="match status" value="2"/>
</dbReference>
<dbReference type="SUPFAM" id="SSF64182">
    <property type="entry name" value="DHH phosphoesterases"/>
    <property type="match status" value="1"/>
</dbReference>
<dbReference type="Gene3D" id="3.10.580.10">
    <property type="entry name" value="CBS-domain"/>
    <property type="match status" value="1"/>
</dbReference>
<evidence type="ECO:0000256" key="13">
    <source>
        <dbReference type="SAM" id="MobiDB-lite"/>
    </source>
</evidence>
<dbReference type="PANTHER" id="PTHR47788">
    <property type="entry name" value="POLYA POLYMERASE"/>
    <property type="match status" value="1"/>
</dbReference>
<dbReference type="InterPro" id="IPR003156">
    <property type="entry name" value="DHHA1_dom"/>
</dbReference>
<dbReference type="SUPFAM" id="SSF54631">
    <property type="entry name" value="CBS-domain pair"/>
    <property type="match status" value="1"/>
</dbReference>
<keyword evidence="10 12" id="KW-0694">RNA-binding</keyword>
<dbReference type="InterPro" id="IPR052390">
    <property type="entry name" value="tRNA_nt/polyA_polymerase"/>
</dbReference>
<dbReference type="InterPro" id="IPR000644">
    <property type="entry name" value="CBS_dom"/>
</dbReference>
<dbReference type="InterPro" id="IPR002646">
    <property type="entry name" value="PolA_pol_head_dom"/>
</dbReference>
<evidence type="ECO:0000256" key="5">
    <source>
        <dbReference type="ARBA" id="ARBA00022694"/>
    </source>
</evidence>
<evidence type="ECO:0000256" key="1">
    <source>
        <dbReference type="ARBA" id="ARBA00001946"/>
    </source>
</evidence>
<evidence type="ECO:0000256" key="11">
    <source>
        <dbReference type="PROSITE-ProRule" id="PRU00703"/>
    </source>
</evidence>
<evidence type="ECO:0000256" key="12">
    <source>
        <dbReference type="RuleBase" id="RU003953"/>
    </source>
</evidence>
<sequence length="933" mass="105542">MDGLQSNRPIDNRPLIRQAENGIPMINGSPTRTPPLTIITSHVNADFDAMASMLAAQKLYPEARVVFPGSQEKNLRNFFIQSMVYLFNIVELNRIDFAAVSRLVLVDTRRRNRIGDLARVLDNPDLEIHIYDHHPKNDDDIPAHKEFHMLTGATVTILSEILQKKMIPVSPEEATIMCLGIYEDTGSFSFPSTTENDFKAAAFFLSKGANLNVISSMITREFNPEQIGLLNDMIQTARHITVNGVDIVLTSVVTDNYFPDFSFLVQKMAKMENIDAIFALGLMENKVYVVARSRTDDVDVGDILDHLGGGGHPAAAAATIKGKTIAQAEQMLLEALHGKINPRRLARHLMSAPAIMAGPETTCGEARTLLNRYNINALLVGERAPGNDGFSGYITRQVIEKALFHDLDGISIGEYMSTEISHVKPDADIVEIQDKIIGNKQRILPVTEHGKVLGVITRTDLLNTLVQKSRLSSHEISAMNDHFSSKRLRMVLNFMRERLTDPIMQVLIQLGEVADHLNFNAFVVGGFVRDMFLYRDNEDIDVVVEGNGITFAKTFSRKYGTRTHTHQKFGTAVIIFPDGFKIDVASARMEYYQFPASLPVVEMSSIKMDMFRRDFTINTLAVQLNPNKFGRLIDFFSGQKDIKDKVLRVLHNLSFVEDPTRVFRALRFEQRFGFTIGKLTSSLIDNAVKMEFFKRLSGKRVYTELVLILKEENPAPTIMRLLEYDLLRVIHPRMKIEKDLKRLLDSAKKVVDWHDLLFIDETYERWTVYFMVLFRHCDLKTTHEICSHLTVAPRHAKMFTETRIGVGKQLMSLERRKRITHAEIFNLLKGFKTEVILYMMASTQSESAKKRISLYHTQLRNVTITITGKDLLAMGLKPGPLFSRTLQAVLDAKLNGQIKTREDEFTFIGKQLKDTDAKRPAGNRKPPGPGNGR</sequence>
<proteinExistence type="inferred from homology"/>
<keyword evidence="7" id="KW-0479">Metal-binding</keyword>
<keyword evidence="4 12" id="KW-0808">Transferase</keyword>
<protein>
    <submittedName>
        <fullName evidence="15">Poly(A) polymerase</fullName>
    </submittedName>
</protein>
<evidence type="ECO:0000256" key="4">
    <source>
        <dbReference type="ARBA" id="ARBA00022679"/>
    </source>
</evidence>
<dbReference type="SUPFAM" id="SSF81301">
    <property type="entry name" value="Nucleotidyltransferase"/>
    <property type="match status" value="1"/>
</dbReference>
<evidence type="ECO:0000313" key="15">
    <source>
        <dbReference type="EMBL" id="BBO81394.1"/>
    </source>
</evidence>
<dbReference type="Pfam" id="PF01368">
    <property type="entry name" value="DHH"/>
    <property type="match status" value="1"/>
</dbReference>
<dbReference type="InterPro" id="IPR046342">
    <property type="entry name" value="CBS_dom_sf"/>
</dbReference>